<dbReference type="GeneID" id="25247561"/>
<evidence type="ECO:0000313" key="8">
    <source>
        <dbReference type="EMBL" id="AKU09373.1"/>
    </source>
</evidence>
<dbReference type="Proteomes" id="UP000066124">
    <property type="component" value="Plasmid pHG1"/>
</dbReference>
<geneLocation type="plasmid" evidence="8 9">
    <name>pHG1</name>
</geneLocation>
<keyword evidence="4 6" id="KW-1133">Transmembrane helix</keyword>
<dbReference type="KEGG" id="hgi:ABY42_16380"/>
<evidence type="ECO:0000256" key="5">
    <source>
        <dbReference type="ARBA" id="ARBA00023136"/>
    </source>
</evidence>
<feature type="domain" description="Na+/H+ antiporter NhaC-like C-terminal" evidence="7">
    <location>
        <begin position="164"/>
        <end position="496"/>
    </location>
</feature>
<dbReference type="AlphaFoldDB" id="A0A0K1IYJ5"/>
<dbReference type="GO" id="GO:0005886">
    <property type="term" value="C:plasma membrane"/>
    <property type="evidence" value="ECO:0007669"/>
    <property type="project" value="UniProtKB-SubCell"/>
</dbReference>
<evidence type="ECO:0000256" key="2">
    <source>
        <dbReference type="ARBA" id="ARBA00022475"/>
    </source>
</evidence>
<feature type="transmembrane region" description="Helical" evidence="6">
    <location>
        <begin position="198"/>
        <end position="219"/>
    </location>
</feature>
<feature type="transmembrane region" description="Helical" evidence="6">
    <location>
        <begin position="68"/>
        <end position="93"/>
    </location>
</feature>
<reference evidence="9" key="1">
    <citation type="journal article" date="2015" name="J. Biotechnol.">
        <title>Complete genome sequence of Haloferax gibbonsii strain ARA6, a potential producer of polyhydroxyalkanoates and halocins isolated from Araruama, Rio de Janeiro, Brasil.</title>
        <authorList>
            <person name="Pinto L.H."/>
            <person name="D'Alincourt Carvalho-Assef A.P."/>
            <person name="Vieira R.P."/>
            <person name="Clementino M.M."/>
            <person name="Albano R.M."/>
        </authorList>
    </citation>
    <scope>NUCLEOTIDE SEQUENCE [LARGE SCALE GENOMIC DNA]</scope>
    <source>
        <strain evidence="9">ARA6</strain>
        <plasmid evidence="9">Plasmid pHG1</plasmid>
    </source>
</reference>
<dbReference type="PANTHER" id="PTHR43478">
    <property type="entry name" value="NA+/H+ ANTIPORTER-RELATED"/>
    <property type="match status" value="1"/>
</dbReference>
<dbReference type="EMBL" id="CP011948">
    <property type="protein sequence ID" value="AKU09373.1"/>
    <property type="molecule type" value="Genomic_DNA"/>
</dbReference>
<organism evidence="8 9">
    <name type="scientific">Haloferax gibbonsii</name>
    <dbReference type="NCBI Taxonomy" id="35746"/>
    <lineage>
        <taxon>Archaea</taxon>
        <taxon>Methanobacteriati</taxon>
        <taxon>Methanobacteriota</taxon>
        <taxon>Stenosarchaea group</taxon>
        <taxon>Halobacteria</taxon>
        <taxon>Halobacteriales</taxon>
        <taxon>Haloferacaceae</taxon>
        <taxon>Haloferax</taxon>
    </lineage>
</organism>
<dbReference type="InterPro" id="IPR018461">
    <property type="entry name" value="Na/H_Antiport_NhaC-like_C"/>
</dbReference>
<feature type="transmembrane region" description="Helical" evidence="6">
    <location>
        <begin position="348"/>
        <end position="369"/>
    </location>
</feature>
<gene>
    <name evidence="8" type="ORF">ABY42_16380</name>
</gene>
<keyword evidence="2" id="KW-1003">Cell membrane</keyword>
<sequence>MPGEAYGLISLLPALVAIGLTLASRQVLLSLFAGIWLGATILVGYNPVSGSARALEFVVSNVTATWNMKLLLFTLLVGAMLGMIFLSGGMSALATRIAKRIQTRKQAELGTSILGMLIFVDSYASTMITGSVMRPITDEFDVSREKLAYILDSTTSPTASIAVVSTWLGFEVGLIKQQFTELGIQADPFVMFLQSIPFRFYSLLAIALVFVVIITDWDFGPMQAAERRAERTGEVLREGADPLIETQEDDIVTPDSVSPRWWYFAAPIVSLVVVTAISLLYTGGLTVSGFFGPLTNGNLDGSTTALVDSISNASTANAILWAAFSGVVTIFAILVGHARVGLEPISDAIFEGFKMVMFPVAVLSLAWSIGAVSQSMGVGPYIVSVAEGVITPAMLPAIVFIVSVVISFSIGTSWGTMGILFPVAVPLAHTLGAPLPSAIGAILTGALFGDHCSPISDTTVLSSMFAASDHVDHVNTQIPYAVLAGTIATGLFLASGYGIPAVPALIVGLVALVAGAYVLSEHVSIGRFTVYDSDADFGADD</sequence>
<name>A0A0K1IYJ5_HALGI</name>
<dbReference type="PANTHER" id="PTHR43478:SF1">
    <property type="entry name" value="NA+_H+ ANTIPORTER NHAC-LIKE C-TERMINAL DOMAIN-CONTAINING PROTEIN"/>
    <property type="match status" value="1"/>
</dbReference>
<feature type="transmembrane region" description="Helical" evidence="6">
    <location>
        <begin position="318"/>
        <end position="336"/>
    </location>
</feature>
<proteinExistence type="predicted"/>
<evidence type="ECO:0000256" key="4">
    <source>
        <dbReference type="ARBA" id="ARBA00022989"/>
    </source>
</evidence>
<keyword evidence="5 6" id="KW-0472">Membrane</keyword>
<evidence type="ECO:0000259" key="7">
    <source>
        <dbReference type="Pfam" id="PF03553"/>
    </source>
</evidence>
<comment type="subcellular location">
    <subcellularLocation>
        <location evidence="1">Cell membrane</location>
        <topology evidence="1">Multi-pass membrane protein</topology>
    </subcellularLocation>
</comment>
<feature type="transmembrane region" description="Helical" evidence="6">
    <location>
        <begin position="6"/>
        <end position="23"/>
    </location>
</feature>
<evidence type="ECO:0000256" key="3">
    <source>
        <dbReference type="ARBA" id="ARBA00022692"/>
    </source>
</evidence>
<dbReference type="Pfam" id="PF03553">
    <property type="entry name" value="Na_H_antiporter"/>
    <property type="match status" value="1"/>
</dbReference>
<feature type="transmembrane region" description="Helical" evidence="6">
    <location>
        <begin position="501"/>
        <end position="519"/>
    </location>
</feature>
<evidence type="ECO:0000313" key="9">
    <source>
        <dbReference type="Proteomes" id="UP000066124"/>
    </source>
</evidence>
<protein>
    <submittedName>
        <fullName evidence="8">Sodium:proton antiporter</fullName>
    </submittedName>
</protein>
<keyword evidence="3 6" id="KW-0812">Transmembrane</keyword>
<feature type="transmembrane region" description="Helical" evidence="6">
    <location>
        <begin position="28"/>
        <end position="48"/>
    </location>
</feature>
<dbReference type="PATRIC" id="fig|35746.4.peg.3552"/>
<dbReference type="RefSeq" id="WP_050460143.1">
    <property type="nucleotide sequence ID" value="NZ_CP011948.1"/>
</dbReference>
<evidence type="ECO:0000256" key="6">
    <source>
        <dbReference type="SAM" id="Phobius"/>
    </source>
</evidence>
<evidence type="ECO:0000256" key="1">
    <source>
        <dbReference type="ARBA" id="ARBA00004651"/>
    </source>
</evidence>
<keyword evidence="8" id="KW-0614">Plasmid</keyword>
<feature type="transmembrane region" description="Helical" evidence="6">
    <location>
        <begin position="113"/>
        <end position="133"/>
    </location>
</feature>
<accession>A0A0K1IYJ5</accession>
<feature type="transmembrane region" description="Helical" evidence="6">
    <location>
        <begin position="261"/>
        <end position="281"/>
    </location>
</feature>
<feature type="transmembrane region" description="Helical" evidence="6">
    <location>
        <begin position="389"/>
        <end position="410"/>
    </location>
</feature>